<reference evidence="1 4" key="3">
    <citation type="submission" date="2020-08" db="EMBL/GenBank/DDBJ databases">
        <title>Genomic Encyclopedia of Type Strains, Phase IV (KMG-IV): sequencing the most valuable type-strain genomes for metagenomic binning, comparative biology and taxonomic classification.</title>
        <authorList>
            <person name="Goeker M."/>
        </authorList>
    </citation>
    <scope>NUCLEOTIDE SEQUENCE [LARGE SCALE GENOMIC DNA]</scope>
    <source>
        <strain evidence="1 4">DSM 100995</strain>
    </source>
</reference>
<proteinExistence type="predicted"/>
<accession>A0A4Y8AA91</accession>
<name>A0A4Y8AA91_9SPHI</name>
<dbReference type="EMBL" id="SNQG01000005">
    <property type="protein sequence ID" value="TEW65293.1"/>
    <property type="molecule type" value="Genomic_DNA"/>
</dbReference>
<dbReference type="Proteomes" id="UP000297248">
    <property type="component" value="Unassembled WGS sequence"/>
</dbReference>
<dbReference type="EMBL" id="JACIEG010000004">
    <property type="protein sequence ID" value="MBB3969919.1"/>
    <property type="molecule type" value="Genomic_DNA"/>
</dbReference>
<protein>
    <submittedName>
        <fullName evidence="2">Uncharacterized protein</fullName>
    </submittedName>
</protein>
<sequence>MAKYHFYNNLTNENELIQTKVRYLADYFDFLANNLGAFQFPSFENHKSLFNKINFQLINYTEHSSSYIQHYLKHQLFSKNDYLLKKHYQRIFIVIDELRSKAYVEAEKRQELINNILLSISNLDKTMFKKVAEEIVIVVQCEKDLHQHNHKEILEYCALIMITEFAYENFPIDFLKRVFEKVLTNNVVLKKDEVVTDAPLPEVLVFERDNLKDEPEKYYELVQSYLENRNLQQQLEGLYHLFKHAKKTFRFLFKLNNVGSKEAIKIAYKGTLITSTAKFYLQKNPNNKEYLEFFSTKHQLYLETEVIAANEKSAKFSALRKANDSLLYINDYFEKNAVINDRDYIICQNKKCTRIRPSLTGLFKDSVAKFNKSHDTKNLGKIDTIPANLVNHRDIIYLLANSDSYPDQKLNHYWRYLEGFFNSGADVIERLPIILSNLSLNYTTWSYCALLHENLYKMYQEGIRGEDLGWTEQDFFKNLNANFFTKELLKTYNQHIKHPYLNRTINKYLKTKISSHHNNLINYYRGILKEAYEQRNFIQHSGVYHSNAVFKVLLQLPNMVFDFRRLMIKQAIKGEVELEGILLKLTVQPKKLQKAIKKQTTVEQY</sequence>
<organism evidence="2 3">
    <name type="scientific">Mucilaginibacter phyllosphaerae</name>
    <dbReference type="NCBI Taxonomy" id="1812349"/>
    <lineage>
        <taxon>Bacteria</taxon>
        <taxon>Pseudomonadati</taxon>
        <taxon>Bacteroidota</taxon>
        <taxon>Sphingobacteriia</taxon>
        <taxon>Sphingobacteriales</taxon>
        <taxon>Sphingobacteriaceae</taxon>
        <taxon>Mucilaginibacter</taxon>
    </lineage>
</organism>
<dbReference type="AlphaFoldDB" id="A0A4Y8AA91"/>
<dbReference type="RefSeq" id="WP_134337365.1">
    <property type="nucleotide sequence ID" value="NZ_BMCZ01000005.1"/>
</dbReference>
<reference evidence="2" key="2">
    <citation type="submission" date="2019-03" db="EMBL/GenBank/DDBJ databases">
        <authorList>
            <person name="Yan Y.-Q."/>
            <person name="Du Z.-J."/>
        </authorList>
    </citation>
    <scope>NUCLEOTIDE SEQUENCE</scope>
    <source>
        <strain evidence="2">PP-F2FG21</strain>
    </source>
</reference>
<dbReference type="OrthoDB" id="1355867at2"/>
<dbReference type="Proteomes" id="UP000583101">
    <property type="component" value="Unassembled WGS sequence"/>
</dbReference>
<comment type="caution">
    <text evidence="2">The sequence shown here is derived from an EMBL/GenBank/DDBJ whole genome shotgun (WGS) entry which is preliminary data.</text>
</comment>
<evidence type="ECO:0000313" key="3">
    <source>
        <dbReference type="Proteomes" id="UP000297248"/>
    </source>
</evidence>
<reference evidence="2 3" key="1">
    <citation type="journal article" date="2016" name="Int. J. Syst. Evol. Microbiol.">
        <title>Proposal of Mucilaginibacter phyllosphaerae sp. nov. isolated from the phyllosphere of Galium album.</title>
        <authorList>
            <person name="Aydogan E.L."/>
            <person name="Busse H.J."/>
            <person name="Moser G."/>
            <person name="Muller C."/>
            <person name="Kampfer P."/>
            <person name="Glaeser S.P."/>
        </authorList>
    </citation>
    <scope>NUCLEOTIDE SEQUENCE [LARGE SCALE GENOMIC DNA]</scope>
    <source>
        <strain evidence="2 3">PP-F2FG21</strain>
    </source>
</reference>
<evidence type="ECO:0000313" key="2">
    <source>
        <dbReference type="EMBL" id="TEW65293.1"/>
    </source>
</evidence>
<gene>
    <name evidence="2" type="ORF">E2R65_15385</name>
    <name evidence="1" type="ORF">GGR35_002532</name>
</gene>
<evidence type="ECO:0000313" key="4">
    <source>
        <dbReference type="Proteomes" id="UP000583101"/>
    </source>
</evidence>
<evidence type="ECO:0000313" key="1">
    <source>
        <dbReference type="EMBL" id="MBB3969919.1"/>
    </source>
</evidence>
<keyword evidence="4" id="KW-1185">Reference proteome</keyword>